<reference evidence="2" key="1">
    <citation type="journal article" date="2023" name="Nat. Plants">
        <title>Single-cell RNA sequencing provides a high-resolution roadmap for understanding the multicellular compartmentation of specialized metabolism.</title>
        <authorList>
            <person name="Sun S."/>
            <person name="Shen X."/>
            <person name="Li Y."/>
            <person name="Li Y."/>
            <person name="Wang S."/>
            <person name="Li R."/>
            <person name="Zhang H."/>
            <person name="Shen G."/>
            <person name="Guo B."/>
            <person name="Wei J."/>
            <person name="Xu J."/>
            <person name="St-Pierre B."/>
            <person name="Chen S."/>
            <person name="Sun C."/>
        </authorList>
    </citation>
    <scope>NUCLEOTIDE SEQUENCE [LARGE SCALE GENOMIC DNA]</scope>
</reference>
<comment type="caution">
    <text evidence="1">The sequence shown here is derived from an EMBL/GenBank/DDBJ whole genome shotgun (WGS) entry which is preliminary data.</text>
</comment>
<proteinExistence type="predicted"/>
<evidence type="ECO:0000313" key="2">
    <source>
        <dbReference type="Proteomes" id="UP001060085"/>
    </source>
</evidence>
<keyword evidence="2" id="KW-1185">Reference proteome</keyword>
<sequence length="170" mass="19551">MYTNIIFDYSTRAASSRAPYMCGLFKTVDNYCELGFDSIQGYSSGYDHVFESIRGLHCVASPPYEGLFRWSGRFRLGRVDLLEEGNRPRRVWTNSSTWTLHHALRWDGRLVESQEGLETEVAAKVLGLEFWTHFSLEGYVVNLGLCFCSETYSLVSFNELKKRYGSKDPE</sequence>
<protein>
    <submittedName>
        <fullName evidence="1">Uncharacterized protein</fullName>
    </submittedName>
</protein>
<dbReference type="EMBL" id="CM044702">
    <property type="protein sequence ID" value="KAI5677844.1"/>
    <property type="molecule type" value="Genomic_DNA"/>
</dbReference>
<dbReference type="Proteomes" id="UP001060085">
    <property type="component" value="Linkage Group LG02"/>
</dbReference>
<evidence type="ECO:0000313" key="1">
    <source>
        <dbReference type="EMBL" id="KAI5677844.1"/>
    </source>
</evidence>
<organism evidence="1 2">
    <name type="scientific">Catharanthus roseus</name>
    <name type="common">Madagascar periwinkle</name>
    <name type="synonym">Vinca rosea</name>
    <dbReference type="NCBI Taxonomy" id="4058"/>
    <lineage>
        <taxon>Eukaryota</taxon>
        <taxon>Viridiplantae</taxon>
        <taxon>Streptophyta</taxon>
        <taxon>Embryophyta</taxon>
        <taxon>Tracheophyta</taxon>
        <taxon>Spermatophyta</taxon>
        <taxon>Magnoliopsida</taxon>
        <taxon>eudicotyledons</taxon>
        <taxon>Gunneridae</taxon>
        <taxon>Pentapetalae</taxon>
        <taxon>asterids</taxon>
        <taxon>lamiids</taxon>
        <taxon>Gentianales</taxon>
        <taxon>Apocynaceae</taxon>
        <taxon>Rauvolfioideae</taxon>
        <taxon>Vinceae</taxon>
        <taxon>Catharanthinae</taxon>
        <taxon>Catharanthus</taxon>
    </lineage>
</organism>
<accession>A0ACC0BZ02</accession>
<gene>
    <name evidence="1" type="ORF">M9H77_08794</name>
</gene>
<name>A0ACC0BZ02_CATRO</name>